<dbReference type="Proteomes" id="UP000625210">
    <property type="component" value="Unassembled WGS sequence"/>
</dbReference>
<dbReference type="SUPFAM" id="SSF56112">
    <property type="entry name" value="Protein kinase-like (PK-like)"/>
    <property type="match status" value="1"/>
</dbReference>
<evidence type="ECO:0000313" key="3">
    <source>
        <dbReference type="Proteomes" id="UP000625210"/>
    </source>
</evidence>
<keyword evidence="3" id="KW-1185">Reference proteome</keyword>
<reference evidence="2" key="1">
    <citation type="journal article" date="2014" name="Int. J. Syst. Evol. Microbiol.">
        <title>Complete genome sequence of Corynebacterium casei LMG S-19264T (=DSM 44701T), isolated from a smear-ripened cheese.</title>
        <authorList>
            <consortium name="US DOE Joint Genome Institute (JGI-PGF)"/>
            <person name="Walter F."/>
            <person name="Albersmeier A."/>
            <person name="Kalinowski J."/>
            <person name="Ruckert C."/>
        </authorList>
    </citation>
    <scope>NUCLEOTIDE SEQUENCE</scope>
    <source>
        <strain evidence="2">CGMCC 1.15179</strain>
    </source>
</reference>
<proteinExistence type="predicted"/>
<dbReference type="EMBL" id="BMHQ01000003">
    <property type="protein sequence ID" value="GGE09959.1"/>
    <property type="molecule type" value="Genomic_DNA"/>
</dbReference>
<dbReference type="AlphaFoldDB" id="A0A8J2VDF6"/>
<accession>A0A8J2VDF6</accession>
<dbReference type="Gene3D" id="3.30.200.20">
    <property type="entry name" value="Phosphorylase Kinase, domain 1"/>
    <property type="match status" value="1"/>
</dbReference>
<evidence type="ECO:0000259" key="1">
    <source>
        <dbReference type="Pfam" id="PF01636"/>
    </source>
</evidence>
<evidence type="ECO:0000313" key="2">
    <source>
        <dbReference type="EMBL" id="GGE09959.1"/>
    </source>
</evidence>
<comment type="caution">
    <text evidence="2">The sequence shown here is derived from an EMBL/GenBank/DDBJ whole genome shotgun (WGS) entry which is preliminary data.</text>
</comment>
<dbReference type="InterPro" id="IPR011009">
    <property type="entry name" value="Kinase-like_dom_sf"/>
</dbReference>
<dbReference type="Gene3D" id="3.90.1200.10">
    <property type="match status" value="1"/>
</dbReference>
<feature type="domain" description="Aminoglycoside phosphotransferase" evidence="1">
    <location>
        <begin position="24"/>
        <end position="163"/>
    </location>
</feature>
<sequence>MEINRYIQAIEEHIAELRVRNVMAIQDGWDFFVLEVNRNWIFRFPRRQEGLSQLEKENRFLSEWSYRLPVPVPRYRWIYLQATPSFAAYPKLSGLALNPRSIPEDSRNCAQELALFLSSLHRIPIPSPREVHIQNWKLKYEKFHTQVQRQLLHRLEEGGRVEELVPLLIGISQKRVR</sequence>
<dbReference type="Pfam" id="PF01636">
    <property type="entry name" value="APH"/>
    <property type="match status" value="1"/>
</dbReference>
<gene>
    <name evidence="2" type="ORF">GCM10011571_09100</name>
</gene>
<protein>
    <recommendedName>
        <fullName evidence="1">Aminoglycoside phosphotransferase domain-containing protein</fullName>
    </recommendedName>
</protein>
<name>A0A8J2VDF6_9BACL</name>
<dbReference type="InterPro" id="IPR002575">
    <property type="entry name" value="Aminoglycoside_PTrfase"/>
</dbReference>
<organism evidence="2 3">
    <name type="scientific">Marinithermofilum abyssi</name>
    <dbReference type="NCBI Taxonomy" id="1571185"/>
    <lineage>
        <taxon>Bacteria</taxon>
        <taxon>Bacillati</taxon>
        <taxon>Bacillota</taxon>
        <taxon>Bacilli</taxon>
        <taxon>Bacillales</taxon>
        <taxon>Thermoactinomycetaceae</taxon>
        <taxon>Marinithermofilum</taxon>
    </lineage>
</organism>
<reference evidence="2" key="2">
    <citation type="submission" date="2020-09" db="EMBL/GenBank/DDBJ databases">
        <authorList>
            <person name="Sun Q."/>
            <person name="Zhou Y."/>
        </authorList>
    </citation>
    <scope>NUCLEOTIDE SEQUENCE</scope>
    <source>
        <strain evidence="2">CGMCC 1.15179</strain>
    </source>
</reference>